<keyword evidence="10" id="KW-1185">Reference proteome</keyword>
<name>A0A1Y2CGM5_9FUNG</name>
<feature type="compositionally biased region" description="Basic and acidic residues" evidence="7">
    <location>
        <begin position="48"/>
        <end position="78"/>
    </location>
</feature>
<dbReference type="PROSITE" id="PS50011">
    <property type="entry name" value="PROTEIN_KINASE_DOM"/>
    <property type="match status" value="1"/>
</dbReference>
<evidence type="ECO:0000259" key="8">
    <source>
        <dbReference type="PROSITE" id="PS50011"/>
    </source>
</evidence>
<feature type="domain" description="Protein kinase" evidence="8">
    <location>
        <begin position="101"/>
        <end position="355"/>
    </location>
</feature>
<dbReference type="SMART" id="SM00220">
    <property type="entry name" value="S_TKc"/>
    <property type="match status" value="1"/>
</dbReference>
<dbReference type="InterPro" id="IPR000719">
    <property type="entry name" value="Prot_kinase_dom"/>
</dbReference>
<evidence type="ECO:0000256" key="5">
    <source>
        <dbReference type="PROSITE-ProRule" id="PRU10141"/>
    </source>
</evidence>
<feature type="region of interest" description="Disordered" evidence="7">
    <location>
        <begin position="46"/>
        <end position="83"/>
    </location>
</feature>
<keyword evidence="3 9" id="KW-0418">Kinase</keyword>
<evidence type="ECO:0000256" key="2">
    <source>
        <dbReference type="ARBA" id="ARBA00022741"/>
    </source>
</evidence>
<dbReference type="STRING" id="1754190.A0A1Y2CGM5"/>
<accession>A0A1Y2CGM5</accession>
<evidence type="ECO:0000313" key="9">
    <source>
        <dbReference type="EMBL" id="ORY46162.1"/>
    </source>
</evidence>
<organism evidence="9 10">
    <name type="scientific">Neocallimastix californiae</name>
    <dbReference type="NCBI Taxonomy" id="1754190"/>
    <lineage>
        <taxon>Eukaryota</taxon>
        <taxon>Fungi</taxon>
        <taxon>Fungi incertae sedis</taxon>
        <taxon>Chytridiomycota</taxon>
        <taxon>Chytridiomycota incertae sedis</taxon>
        <taxon>Neocallimastigomycetes</taxon>
        <taxon>Neocallimastigales</taxon>
        <taxon>Neocallimastigaceae</taxon>
        <taxon>Neocallimastix</taxon>
    </lineage>
</organism>
<proteinExistence type="inferred from homology"/>
<sequence length="425" mass="48539">MSEELKHRTSHIINIKSPSISIPNTPKDTDSIVLVSPSTIVHASFDYSVHEKEDKNNENNKSNKTEEDKYELTTKSESESEITSPNDELWNLEYNDKPINYIVGKLIGQGSYGKVYYGINQDNNQIMAIKQVDIKNKMMVDSLSAEINLLRDLNHENIVLYYGCEFKKTFNVFLEYVSGGSVASMLIRFGKFGESLAKSLTSQILSGLEYLHQKKIIHRDIKGANILVDEDGIAKISDFGISKKNIYENAYKKQTRMSLKGTVYWMAPEVVNGKGYSAKVDIWSVGCCVLEMLTGTHPWINFNDVQPVLYKLCTRNRPELPESLGSVARDFIDKSLSIDPEVRPTASELLKHQFVVEQDEDFNYHDYYDEAVAKENEEVLKEEAENEKNLDDDWIDDVDDIDDYFDESAMDDDSMIGKDNYLDEE</sequence>
<feature type="region of interest" description="Disordered" evidence="7">
    <location>
        <begin position="406"/>
        <end position="425"/>
    </location>
</feature>
<dbReference type="PANTHER" id="PTHR48016:SF56">
    <property type="entry name" value="MAPKK KINASE"/>
    <property type="match status" value="1"/>
</dbReference>
<protein>
    <submittedName>
        <fullName evidence="9">Kinase-like protein</fullName>
    </submittedName>
</protein>
<dbReference type="EMBL" id="MCOG01000109">
    <property type="protein sequence ID" value="ORY46162.1"/>
    <property type="molecule type" value="Genomic_DNA"/>
</dbReference>
<comment type="caution">
    <text evidence="9">The sequence shown here is derived from an EMBL/GenBank/DDBJ whole genome shotgun (WGS) entry which is preliminary data.</text>
</comment>
<keyword evidence="2 5" id="KW-0547">Nucleotide-binding</keyword>
<dbReference type="PROSITE" id="PS00107">
    <property type="entry name" value="PROTEIN_KINASE_ATP"/>
    <property type="match status" value="1"/>
</dbReference>
<keyword evidence="4 5" id="KW-0067">ATP-binding</keyword>
<evidence type="ECO:0000256" key="7">
    <source>
        <dbReference type="SAM" id="MobiDB-lite"/>
    </source>
</evidence>
<gene>
    <name evidence="9" type="ORF">LY90DRAFT_416272</name>
</gene>
<keyword evidence="1" id="KW-0808">Transferase</keyword>
<evidence type="ECO:0000256" key="6">
    <source>
        <dbReference type="RuleBase" id="RU000304"/>
    </source>
</evidence>
<evidence type="ECO:0000256" key="1">
    <source>
        <dbReference type="ARBA" id="ARBA00022679"/>
    </source>
</evidence>
<dbReference type="SUPFAM" id="SSF56112">
    <property type="entry name" value="Protein kinase-like (PK-like)"/>
    <property type="match status" value="1"/>
</dbReference>
<dbReference type="PANTHER" id="PTHR48016">
    <property type="entry name" value="MAP KINASE KINASE KINASE SSK2-RELATED-RELATED"/>
    <property type="match status" value="1"/>
</dbReference>
<dbReference type="GO" id="GO:0005524">
    <property type="term" value="F:ATP binding"/>
    <property type="evidence" value="ECO:0007669"/>
    <property type="project" value="UniProtKB-UniRule"/>
</dbReference>
<dbReference type="Gene3D" id="1.10.510.10">
    <property type="entry name" value="Transferase(Phosphotransferase) domain 1"/>
    <property type="match status" value="1"/>
</dbReference>
<evidence type="ECO:0000256" key="3">
    <source>
        <dbReference type="ARBA" id="ARBA00022777"/>
    </source>
</evidence>
<dbReference type="CDD" id="cd06606">
    <property type="entry name" value="STKc_MAPKKK"/>
    <property type="match status" value="1"/>
</dbReference>
<evidence type="ECO:0000313" key="10">
    <source>
        <dbReference type="Proteomes" id="UP000193920"/>
    </source>
</evidence>
<feature type="binding site" evidence="5">
    <location>
        <position position="130"/>
    </location>
    <ligand>
        <name>ATP</name>
        <dbReference type="ChEBI" id="CHEBI:30616"/>
    </ligand>
</feature>
<dbReference type="InterPro" id="IPR008271">
    <property type="entry name" value="Ser/Thr_kinase_AS"/>
</dbReference>
<dbReference type="OrthoDB" id="266718at2759"/>
<dbReference type="GO" id="GO:0004674">
    <property type="term" value="F:protein serine/threonine kinase activity"/>
    <property type="evidence" value="ECO:0007669"/>
    <property type="project" value="UniProtKB-KW"/>
</dbReference>
<dbReference type="InterPro" id="IPR017441">
    <property type="entry name" value="Protein_kinase_ATP_BS"/>
</dbReference>
<dbReference type="GO" id="GO:0000165">
    <property type="term" value="P:MAPK cascade"/>
    <property type="evidence" value="ECO:0007669"/>
    <property type="project" value="UniProtKB-ARBA"/>
</dbReference>
<dbReference type="InterPro" id="IPR011009">
    <property type="entry name" value="Kinase-like_dom_sf"/>
</dbReference>
<keyword evidence="6" id="KW-0723">Serine/threonine-protein kinase</keyword>
<reference evidence="9 10" key="1">
    <citation type="submission" date="2016-08" db="EMBL/GenBank/DDBJ databases">
        <title>A Parts List for Fungal Cellulosomes Revealed by Comparative Genomics.</title>
        <authorList>
            <consortium name="DOE Joint Genome Institute"/>
            <person name="Haitjema C.H."/>
            <person name="Gilmore S.P."/>
            <person name="Henske J.K."/>
            <person name="Solomon K.V."/>
            <person name="De Groot R."/>
            <person name="Kuo A."/>
            <person name="Mondo S.J."/>
            <person name="Salamov A.A."/>
            <person name="Labutti K."/>
            <person name="Zhao Z."/>
            <person name="Chiniquy J."/>
            <person name="Barry K."/>
            <person name="Brewer H.M."/>
            <person name="Purvine S.O."/>
            <person name="Wright A.T."/>
            <person name="Boxma B."/>
            <person name="Van Alen T."/>
            <person name="Hackstein J.H."/>
            <person name="Baker S.E."/>
            <person name="Grigoriev I.V."/>
            <person name="O'Malley M.A."/>
        </authorList>
    </citation>
    <scope>NUCLEOTIDE SEQUENCE [LARGE SCALE GENOMIC DNA]</scope>
    <source>
        <strain evidence="9 10">G1</strain>
    </source>
</reference>
<comment type="similarity">
    <text evidence="6">Belongs to the protein kinase superfamily.</text>
</comment>
<dbReference type="InterPro" id="IPR050538">
    <property type="entry name" value="MAP_kinase_kinase_kinase"/>
</dbReference>
<dbReference type="PROSITE" id="PS00108">
    <property type="entry name" value="PROTEIN_KINASE_ST"/>
    <property type="match status" value="1"/>
</dbReference>
<evidence type="ECO:0000256" key="4">
    <source>
        <dbReference type="ARBA" id="ARBA00022840"/>
    </source>
</evidence>
<dbReference type="Pfam" id="PF00069">
    <property type="entry name" value="Pkinase"/>
    <property type="match status" value="1"/>
</dbReference>
<dbReference type="AlphaFoldDB" id="A0A1Y2CGM5"/>
<dbReference type="Proteomes" id="UP000193920">
    <property type="component" value="Unassembled WGS sequence"/>
</dbReference>